<dbReference type="EC" id="5.1.1.-" evidence="7"/>
<dbReference type="Gene3D" id="3.20.20.120">
    <property type="entry name" value="Enolase-like C-terminal domain"/>
    <property type="match status" value="1"/>
</dbReference>
<dbReference type="PANTHER" id="PTHR48080">
    <property type="entry name" value="D-GALACTONATE DEHYDRATASE-RELATED"/>
    <property type="match status" value="1"/>
</dbReference>
<feature type="active site" description="Proton acceptor; specific for (S)-substrate epimerization" evidence="5">
    <location>
        <position position="250"/>
    </location>
</feature>
<dbReference type="Proteomes" id="UP000252631">
    <property type="component" value="Unassembled WGS sequence"/>
</dbReference>
<evidence type="ECO:0000256" key="2">
    <source>
        <dbReference type="ARBA" id="ARBA00022723"/>
    </source>
</evidence>
<feature type="binding site" evidence="6">
    <location>
        <position position="228"/>
    </location>
    <ligand>
        <name>Mg(2+)</name>
        <dbReference type="ChEBI" id="CHEBI:18420"/>
    </ligand>
</feature>
<dbReference type="CDD" id="cd03319">
    <property type="entry name" value="L-Ala-DL-Glu_epimerase"/>
    <property type="match status" value="1"/>
</dbReference>
<proteinExistence type="inferred from homology"/>
<evidence type="ECO:0000256" key="3">
    <source>
        <dbReference type="ARBA" id="ARBA00022842"/>
    </source>
</evidence>
<dbReference type="Pfam" id="PF02746">
    <property type="entry name" value="MR_MLE_N"/>
    <property type="match status" value="1"/>
</dbReference>
<keyword evidence="3 6" id="KW-0460">Magnesium</keyword>
<dbReference type="OrthoDB" id="9782675at2"/>
<dbReference type="InterPro" id="IPR034593">
    <property type="entry name" value="DgoD-like"/>
</dbReference>
<evidence type="ECO:0000256" key="1">
    <source>
        <dbReference type="ARBA" id="ARBA00008031"/>
    </source>
</evidence>
<dbReference type="GO" id="GO:0016855">
    <property type="term" value="F:racemase and epimerase activity, acting on amino acids and derivatives"/>
    <property type="evidence" value="ECO:0007669"/>
    <property type="project" value="UniProtKB-UniRule"/>
</dbReference>
<dbReference type="InterPro" id="IPR036849">
    <property type="entry name" value="Enolase-like_C_sf"/>
</dbReference>
<dbReference type="InterPro" id="IPR029017">
    <property type="entry name" value="Enolase-like_N"/>
</dbReference>
<dbReference type="InterPro" id="IPR013341">
    <property type="entry name" value="Mandelate_racemase_N_dom"/>
</dbReference>
<dbReference type="Proteomes" id="UP000256343">
    <property type="component" value="Unassembled WGS sequence"/>
</dbReference>
<dbReference type="RefSeq" id="WP_114357213.1">
    <property type="nucleotide sequence ID" value="NZ_QRDT01000005.1"/>
</dbReference>
<feature type="binding site" evidence="6">
    <location>
        <position position="205"/>
    </location>
    <ligand>
        <name>Mg(2+)</name>
        <dbReference type="ChEBI" id="CHEBI:18420"/>
    </ligand>
</feature>
<dbReference type="InterPro" id="IPR029065">
    <property type="entry name" value="Enolase_C-like"/>
</dbReference>
<dbReference type="InterPro" id="IPR013342">
    <property type="entry name" value="Mandelate_racemase_C"/>
</dbReference>
<evidence type="ECO:0000313" key="10">
    <source>
        <dbReference type="EMBL" id="SSW90107.1"/>
    </source>
</evidence>
<accession>A0A336JKA7</accession>
<dbReference type="SFLD" id="SFLDS00001">
    <property type="entry name" value="Enolase"/>
    <property type="match status" value="1"/>
</dbReference>
<feature type="domain" description="Mandelate racemase/muconate lactonizing enzyme C-terminal" evidence="8">
    <location>
        <begin position="135"/>
        <end position="226"/>
    </location>
</feature>
<feature type="active site" description="Proton acceptor; specific for (R)-substrate epimerization" evidence="5">
    <location>
        <position position="154"/>
    </location>
</feature>
<reference evidence="9 12" key="2">
    <citation type="submission" date="2018-07" db="EMBL/GenBank/DDBJ databases">
        <title>Genomic Encyclopedia of Archaeal and Bacterial Type Strains, Phase II (KMG-II): from individual species to whole genera.</title>
        <authorList>
            <person name="Goeker M."/>
        </authorList>
    </citation>
    <scope>NUCLEOTIDE SEQUENCE [LARGE SCALE GENOMIC DNA]</scope>
    <source>
        <strain evidence="9 12">JA575</strain>
    </source>
</reference>
<feature type="binding site" evidence="6">
    <location>
        <position position="179"/>
    </location>
    <ligand>
        <name>Mg(2+)</name>
        <dbReference type="ChEBI" id="CHEBI:18420"/>
    </ligand>
</feature>
<evidence type="ECO:0000256" key="5">
    <source>
        <dbReference type="PIRSR" id="PIRSR634603-1"/>
    </source>
</evidence>
<keyword evidence="12" id="KW-1185">Reference proteome</keyword>
<reference evidence="10 11" key="1">
    <citation type="submission" date="2017-08" db="EMBL/GenBank/DDBJ databases">
        <authorList>
            <person name="de Groot N.N."/>
        </authorList>
    </citation>
    <scope>NUCLEOTIDE SEQUENCE [LARGE SCALE GENOMIC DNA]</scope>
    <source>
        <strain evidence="10 11">JA575</strain>
    </source>
</reference>
<dbReference type="SUPFAM" id="SSF51604">
    <property type="entry name" value="Enolase C-terminal domain-like"/>
    <property type="match status" value="1"/>
</dbReference>
<dbReference type="Pfam" id="PF13378">
    <property type="entry name" value="MR_MLE_C"/>
    <property type="match status" value="1"/>
</dbReference>
<dbReference type="InterPro" id="IPR034603">
    <property type="entry name" value="Dipeptide_epimerase"/>
</dbReference>
<protein>
    <recommendedName>
        <fullName evidence="7">Dipeptide epimerase</fullName>
        <ecNumber evidence="7">5.1.1.-</ecNumber>
    </recommendedName>
</protein>
<evidence type="ECO:0000256" key="7">
    <source>
        <dbReference type="RuleBase" id="RU366006"/>
    </source>
</evidence>
<dbReference type="SMART" id="SM00922">
    <property type="entry name" value="MR_MLE"/>
    <property type="match status" value="1"/>
</dbReference>
<evidence type="ECO:0000313" key="12">
    <source>
        <dbReference type="Proteomes" id="UP000256343"/>
    </source>
</evidence>
<dbReference type="NCBIfam" id="NF042940">
    <property type="entry name" value="racemase_DgcA"/>
    <property type="match status" value="1"/>
</dbReference>
<evidence type="ECO:0000256" key="4">
    <source>
        <dbReference type="ARBA" id="ARBA00023235"/>
    </source>
</evidence>
<comment type="cofactor">
    <cofactor evidence="6 7">
        <name>Mg(2+)</name>
        <dbReference type="ChEBI" id="CHEBI:18420"/>
    </cofactor>
    <text evidence="6 7">Binds 1 Mg(2+) ion per subunit.</text>
</comment>
<evidence type="ECO:0000313" key="11">
    <source>
        <dbReference type="Proteomes" id="UP000252631"/>
    </source>
</evidence>
<dbReference type="SUPFAM" id="SSF54826">
    <property type="entry name" value="Enolase N-terminal domain-like"/>
    <property type="match status" value="1"/>
</dbReference>
<dbReference type="GO" id="GO:0046872">
    <property type="term" value="F:metal ion binding"/>
    <property type="evidence" value="ECO:0007669"/>
    <property type="project" value="UniProtKB-KW"/>
</dbReference>
<keyword evidence="2 6" id="KW-0479">Metal-binding</keyword>
<organism evidence="10 11">
    <name type="scientific">Rhodopseudomonas pentothenatexigens</name>
    <dbReference type="NCBI Taxonomy" id="999699"/>
    <lineage>
        <taxon>Bacteria</taxon>
        <taxon>Pseudomonadati</taxon>
        <taxon>Pseudomonadota</taxon>
        <taxon>Alphaproteobacteria</taxon>
        <taxon>Hyphomicrobiales</taxon>
        <taxon>Nitrobacteraceae</taxon>
        <taxon>Rhodopseudomonas</taxon>
    </lineage>
</organism>
<dbReference type="EMBL" id="UFQQ01000005">
    <property type="protein sequence ID" value="SSW90107.1"/>
    <property type="molecule type" value="Genomic_DNA"/>
</dbReference>
<keyword evidence="4 7" id="KW-0413">Isomerase</keyword>
<dbReference type="PANTHER" id="PTHR48080:SF3">
    <property type="entry name" value="ENOLASE SUPERFAMILY MEMBER DDB_G0284701"/>
    <property type="match status" value="1"/>
</dbReference>
<dbReference type="EMBL" id="QRDT01000005">
    <property type="protein sequence ID" value="RED38082.1"/>
    <property type="molecule type" value="Genomic_DNA"/>
</dbReference>
<dbReference type="SFLD" id="SFLDF00010">
    <property type="entry name" value="dipeptide_epimerase"/>
    <property type="match status" value="1"/>
</dbReference>
<sequence>MTSPTAPDLTARIERWPIAGTFTISRGAKTEAIVVTAELRSGVHVGRGECVPYARYGETPDGALAALEAMRAPLAAGLDRTALQATMPPGAARNALDCAFVDLQAKASGRRAWEVLGSSSPGPALTAYTISLGTPEAMAEATARAASRPLLKIKLGGDGDEARIAAVRRAAPNAELIVDANESWTPDNLARNLSACAGAGVTLVEQPLPAGRDEALAAITRPIAVCADESVHDRASLAALRGRYDAVNIKLDKTGGLTEALAMAQDAQALGLQIMVGCMVATSLAMAPAMLLTPFARFVDLDGPLLLARDRDDGLRYDGSTVYPPEPALWG</sequence>
<comment type="similarity">
    <text evidence="1 7">Belongs to the mandelate racemase/muconate lactonizing enzyme family.</text>
</comment>
<evidence type="ECO:0000313" key="9">
    <source>
        <dbReference type="EMBL" id="RED38082.1"/>
    </source>
</evidence>
<name>A0A336JKA7_9BRAD</name>
<gene>
    <name evidence="9" type="ORF">BJ125_105161</name>
    <name evidence="10" type="ORF">SAMN05892882_105161</name>
</gene>
<dbReference type="Gene3D" id="3.30.390.10">
    <property type="entry name" value="Enolase-like, N-terminal domain"/>
    <property type="match status" value="1"/>
</dbReference>
<dbReference type="AlphaFoldDB" id="A0A336JKA7"/>
<evidence type="ECO:0000256" key="6">
    <source>
        <dbReference type="PIRSR" id="PIRSR634603-3"/>
    </source>
</evidence>
<evidence type="ECO:0000259" key="8">
    <source>
        <dbReference type="SMART" id="SM00922"/>
    </source>
</evidence>
<dbReference type="SFLD" id="SFLDG00180">
    <property type="entry name" value="muconate_cycloisomerase"/>
    <property type="match status" value="1"/>
</dbReference>